<dbReference type="RefSeq" id="WP_396756329.1">
    <property type="nucleotide sequence ID" value="NZ_JBITLA010000001.1"/>
</dbReference>
<feature type="compositionally biased region" description="Pro residues" evidence="2">
    <location>
        <begin position="16"/>
        <end position="26"/>
    </location>
</feature>
<evidence type="ECO:0000256" key="3">
    <source>
        <dbReference type="SAM" id="Phobius"/>
    </source>
</evidence>
<keyword evidence="5" id="KW-1185">Reference proteome</keyword>
<evidence type="ECO:0000256" key="2">
    <source>
        <dbReference type="SAM" id="MobiDB-lite"/>
    </source>
</evidence>
<comment type="caution">
    <text evidence="4">The sequence shown here is derived from an EMBL/GenBank/DDBJ whole genome shotgun (WGS) entry which is preliminary data.</text>
</comment>
<feature type="transmembrane region" description="Helical" evidence="3">
    <location>
        <begin position="286"/>
        <end position="304"/>
    </location>
</feature>
<keyword evidence="3" id="KW-0472">Membrane</keyword>
<sequence length="315" mass="32695">MSTVTIAPDGPRHPAEVPPGPLRPTPNPALQVPGTALSILAVIALGLVCHLVLISQLAYERNQQTAFADYRAELALGTAPVGQFRTDFVDGVPGPERLVEPGSPVAVLTVPRIGLRTVVGEGTAGGVLRGGPGHRRDTVLPGQAGTSVIMGRRAAYGGPFRDLDLLVPGDTITATTGQGTHTYVVTGVRRPGDPAPAAAAADQGRLTLITALGPEFMPTDVLRVDAALASPVQPTPARRFGSGSIPAAEQAMAGDPDAWTPVLLWGQALLVAALALTWLRARWGRWQSWIVGVPVLLALGVATADQAVRLLPNLL</sequence>
<dbReference type="Gene3D" id="2.40.260.10">
    <property type="entry name" value="Sortase"/>
    <property type="match status" value="1"/>
</dbReference>
<gene>
    <name evidence="4" type="ORF">ACIBP4_07180</name>
</gene>
<proteinExistence type="predicted"/>
<protein>
    <submittedName>
        <fullName evidence="4">Sortase domain-bontaining protein</fullName>
    </submittedName>
</protein>
<feature type="region of interest" description="Disordered" evidence="2">
    <location>
        <begin position="1"/>
        <end position="26"/>
    </location>
</feature>
<dbReference type="Pfam" id="PF04203">
    <property type="entry name" value="Sortase"/>
    <property type="match status" value="1"/>
</dbReference>
<feature type="transmembrane region" description="Helical" evidence="3">
    <location>
        <begin position="262"/>
        <end position="280"/>
    </location>
</feature>
<dbReference type="InterPro" id="IPR023365">
    <property type="entry name" value="Sortase_dom-sf"/>
</dbReference>
<evidence type="ECO:0000313" key="4">
    <source>
        <dbReference type="EMBL" id="MFI7262071.1"/>
    </source>
</evidence>
<feature type="transmembrane region" description="Helical" evidence="3">
    <location>
        <begin position="32"/>
        <end position="54"/>
    </location>
</feature>
<dbReference type="SUPFAM" id="SSF63817">
    <property type="entry name" value="Sortase"/>
    <property type="match status" value="1"/>
</dbReference>
<reference evidence="4 5" key="1">
    <citation type="submission" date="2024-10" db="EMBL/GenBank/DDBJ databases">
        <title>The Natural Products Discovery Center: Release of the First 8490 Sequenced Strains for Exploring Actinobacteria Biosynthetic Diversity.</title>
        <authorList>
            <person name="Kalkreuter E."/>
            <person name="Kautsar S.A."/>
            <person name="Yang D."/>
            <person name="Bader C.D."/>
            <person name="Teijaro C.N."/>
            <person name="Fluegel L."/>
            <person name="Davis C.M."/>
            <person name="Simpson J.R."/>
            <person name="Lauterbach L."/>
            <person name="Steele A.D."/>
            <person name="Gui C."/>
            <person name="Meng S."/>
            <person name="Li G."/>
            <person name="Viehrig K."/>
            <person name="Ye F."/>
            <person name="Su P."/>
            <person name="Kiefer A.F."/>
            <person name="Nichols A."/>
            <person name="Cepeda A.J."/>
            <person name="Yan W."/>
            <person name="Fan B."/>
            <person name="Jiang Y."/>
            <person name="Adhikari A."/>
            <person name="Zheng C.-J."/>
            <person name="Schuster L."/>
            <person name="Cowan T.M."/>
            <person name="Smanski M.J."/>
            <person name="Chevrette M.G."/>
            <person name="De Carvalho L.P.S."/>
            <person name="Shen B."/>
        </authorList>
    </citation>
    <scope>NUCLEOTIDE SEQUENCE [LARGE SCALE GENOMIC DNA]</scope>
    <source>
        <strain evidence="4 5">NPDC049845</strain>
    </source>
</reference>
<dbReference type="EMBL" id="JBITLE010000002">
    <property type="protein sequence ID" value="MFI7262071.1"/>
    <property type="molecule type" value="Genomic_DNA"/>
</dbReference>
<dbReference type="Proteomes" id="UP001612812">
    <property type="component" value="Unassembled WGS sequence"/>
</dbReference>
<organism evidence="4 5">
    <name type="scientific">Micromonospora maritima</name>
    <dbReference type="NCBI Taxonomy" id="986711"/>
    <lineage>
        <taxon>Bacteria</taxon>
        <taxon>Bacillati</taxon>
        <taxon>Actinomycetota</taxon>
        <taxon>Actinomycetes</taxon>
        <taxon>Micromonosporales</taxon>
        <taxon>Micromonosporaceae</taxon>
        <taxon>Micromonospora</taxon>
    </lineage>
</organism>
<keyword evidence="3" id="KW-0812">Transmembrane</keyword>
<name>A0ABW7ZGU0_9ACTN</name>
<keyword evidence="1" id="KW-0378">Hydrolase</keyword>
<dbReference type="InterPro" id="IPR005754">
    <property type="entry name" value="Sortase"/>
</dbReference>
<accession>A0ABW7ZGU0</accession>
<keyword evidence="3" id="KW-1133">Transmembrane helix</keyword>
<evidence type="ECO:0000313" key="5">
    <source>
        <dbReference type="Proteomes" id="UP001612812"/>
    </source>
</evidence>
<evidence type="ECO:0000256" key="1">
    <source>
        <dbReference type="ARBA" id="ARBA00022801"/>
    </source>
</evidence>